<reference evidence="2 3" key="1">
    <citation type="submission" date="2019-09" db="EMBL/GenBank/DDBJ databases">
        <title>Prosopis cineraria nodule microbiome.</title>
        <authorList>
            <person name="Chaluvadi S.R."/>
            <person name="Ali R."/>
            <person name="Wang X."/>
        </authorList>
    </citation>
    <scope>NUCLEOTIDE SEQUENCE [LARGE SCALE GENOMIC DNA]</scope>
    <source>
        <strain evidence="2 3">BG1</strain>
    </source>
</reference>
<evidence type="ECO:0000313" key="3">
    <source>
        <dbReference type="Proteomes" id="UP000326659"/>
    </source>
</evidence>
<dbReference type="InterPro" id="IPR001173">
    <property type="entry name" value="Glyco_trans_2-like"/>
</dbReference>
<dbReference type="KEGG" id="pden:F1C79_22395"/>
<proteinExistence type="predicted"/>
<dbReference type="Proteomes" id="UP000326659">
    <property type="component" value="Chromosome"/>
</dbReference>
<gene>
    <name evidence="2" type="ORF">F1C79_22395</name>
</gene>
<evidence type="ECO:0000313" key="2">
    <source>
        <dbReference type="EMBL" id="QEY74131.1"/>
    </source>
</evidence>
<sequence>MTKVSVIIPSYNHRHYIDKAIDSVLNQDLEDLELIVIDDGSSDDSLDYLRQVKDPRYTLIEQENAGAHNAINRGLSLAKGKYLAILNSDDIYHPQRLSRCVAALEEQSLDLVTTWIEVINQQGQALGIKEGWKNMLPWAIPTPSRSFAVTQDFDLNLVVSNFVSTTSNMVFSRQLFETIGGMRNLRFAHDWDFMFRAVEQFHCSIIDQPLMQYRIHGSNTISSNRAWMLFEICWVLATGMRRLEGRRFYEGEDPRQWILDAERIHNSVNLQGNDKVFWMINQFIDARKSPECPEPELLLLDNAELRQAYVCHIQTDTSPVPAANSTVEPESLLLLAKRWLRSRLQS</sequence>
<dbReference type="InterPro" id="IPR029044">
    <property type="entry name" value="Nucleotide-diphossugar_trans"/>
</dbReference>
<accession>A0A9X7N320</accession>
<dbReference type="Gene3D" id="3.90.550.10">
    <property type="entry name" value="Spore Coat Polysaccharide Biosynthesis Protein SpsA, Chain A"/>
    <property type="match status" value="1"/>
</dbReference>
<protein>
    <submittedName>
        <fullName evidence="2">Glycosyltransferase</fullName>
    </submittedName>
</protein>
<dbReference type="RefSeq" id="WP_151188645.1">
    <property type="nucleotide sequence ID" value="NZ_CP043626.1"/>
</dbReference>
<dbReference type="PANTHER" id="PTHR22916">
    <property type="entry name" value="GLYCOSYLTRANSFERASE"/>
    <property type="match status" value="1"/>
</dbReference>
<dbReference type="SUPFAM" id="SSF53448">
    <property type="entry name" value="Nucleotide-diphospho-sugar transferases"/>
    <property type="match status" value="1"/>
</dbReference>
<dbReference type="AlphaFoldDB" id="A0A9X7N320"/>
<dbReference type="OrthoDB" id="8742915at2"/>
<dbReference type="GO" id="GO:0016758">
    <property type="term" value="F:hexosyltransferase activity"/>
    <property type="evidence" value="ECO:0007669"/>
    <property type="project" value="UniProtKB-ARBA"/>
</dbReference>
<feature type="domain" description="Glycosyltransferase 2-like" evidence="1">
    <location>
        <begin position="5"/>
        <end position="153"/>
    </location>
</feature>
<keyword evidence="3" id="KW-1185">Reference proteome</keyword>
<organism evidence="2 3">
    <name type="scientific">Pseudomonas denitrificans</name>
    <dbReference type="NCBI Taxonomy" id="43306"/>
    <lineage>
        <taxon>Bacteria</taxon>
        <taxon>Pseudomonadati</taxon>
        <taxon>Pseudomonadota</taxon>
        <taxon>Gammaproteobacteria</taxon>
        <taxon>Pseudomonadales</taxon>
        <taxon>Pseudomonadaceae</taxon>
        <taxon>Halopseudomonas</taxon>
    </lineage>
</organism>
<dbReference type="EMBL" id="CP043626">
    <property type="protein sequence ID" value="QEY74131.1"/>
    <property type="molecule type" value="Genomic_DNA"/>
</dbReference>
<evidence type="ECO:0000259" key="1">
    <source>
        <dbReference type="Pfam" id="PF00535"/>
    </source>
</evidence>
<dbReference type="PANTHER" id="PTHR22916:SF3">
    <property type="entry name" value="UDP-GLCNAC:BETAGAL BETA-1,3-N-ACETYLGLUCOSAMINYLTRANSFERASE-LIKE PROTEIN 1"/>
    <property type="match status" value="1"/>
</dbReference>
<name>A0A9X7N320_PSEDE</name>
<dbReference type="Pfam" id="PF00535">
    <property type="entry name" value="Glycos_transf_2"/>
    <property type="match status" value="1"/>
</dbReference>